<dbReference type="PANTHER" id="PTHR12083">
    <property type="entry name" value="BIFUNCTIONAL POLYNUCLEOTIDE PHOSPHATASE/KINASE"/>
    <property type="match status" value="1"/>
</dbReference>
<accession>A0A6C0BDY5</accession>
<dbReference type="Pfam" id="PF13671">
    <property type="entry name" value="AAA_33"/>
    <property type="match status" value="1"/>
</dbReference>
<reference evidence="1" key="1">
    <citation type="journal article" date="2020" name="Nature">
        <title>Giant virus diversity and host interactions through global metagenomics.</title>
        <authorList>
            <person name="Schulz F."/>
            <person name="Roux S."/>
            <person name="Paez-Espino D."/>
            <person name="Jungbluth S."/>
            <person name="Walsh D.A."/>
            <person name="Denef V.J."/>
            <person name="McMahon K.D."/>
            <person name="Konstantinidis K.T."/>
            <person name="Eloe-Fadrosh E.A."/>
            <person name="Kyrpides N.C."/>
            <person name="Woyke T."/>
        </authorList>
    </citation>
    <scope>NUCLEOTIDE SEQUENCE</scope>
    <source>
        <strain evidence="1">GVMAG-M-3300010160-4</strain>
    </source>
</reference>
<dbReference type="GO" id="GO:0003690">
    <property type="term" value="F:double-stranded DNA binding"/>
    <property type="evidence" value="ECO:0007669"/>
    <property type="project" value="TreeGrafter"/>
</dbReference>
<organism evidence="1">
    <name type="scientific">viral metagenome</name>
    <dbReference type="NCBI Taxonomy" id="1070528"/>
    <lineage>
        <taxon>unclassified sequences</taxon>
        <taxon>metagenomes</taxon>
        <taxon>organismal metagenomes</taxon>
    </lineage>
</organism>
<dbReference type="EMBL" id="MN739123">
    <property type="protein sequence ID" value="QHS90014.1"/>
    <property type="molecule type" value="Genomic_DNA"/>
</dbReference>
<dbReference type="SUPFAM" id="SSF56784">
    <property type="entry name" value="HAD-like"/>
    <property type="match status" value="1"/>
</dbReference>
<evidence type="ECO:0000313" key="1">
    <source>
        <dbReference type="EMBL" id="QHS90014.1"/>
    </source>
</evidence>
<dbReference type="NCBIfam" id="TIGR01662">
    <property type="entry name" value="HAD-SF-IIIA"/>
    <property type="match status" value="1"/>
</dbReference>
<proteinExistence type="predicted"/>
<dbReference type="Gene3D" id="3.40.50.300">
    <property type="entry name" value="P-loop containing nucleotide triphosphate hydrolases"/>
    <property type="match status" value="1"/>
</dbReference>
<dbReference type="GO" id="GO:0046403">
    <property type="term" value="F:polynucleotide 3'-phosphatase activity"/>
    <property type="evidence" value="ECO:0007669"/>
    <property type="project" value="TreeGrafter"/>
</dbReference>
<dbReference type="Pfam" id="PF08645">
    <property type="entry name" value="PNK3P"/>
    <property type="match status" value="1"/>
</dbReference>
<dbReference type="AlphaFoldDB" id="A0A6C0BDY5"/>
<dbReference type="GO" id="GO:0046404">
    <property type="term" value="F:ATP-dependent polydeoxyribonucleotide 5'-hydroxyl-kinase activity"/>
    <property type="evidence" value="ECO:0007669"/>
    <property type="project" value="TreeGrafter"/>
</dbReference>
<dbReference type="PANTHER" id="PTHR12083:SF9">
    <property type="entry name" value="BIFUNCTIONAL POLYNUCLEOTIDE PHOSPHATASE_KINASE"/>
    <property type="match status" value="1"/>
</dbReference>
<dbReference type="InterPro" id="IPR027417">
    <property type="entry name" value="P-loop_NTPase"/>
</dbReference>
<dbReference type="InterPro" id="IPR036412">
    <property type="entry name" value="HAD-like_sf"/>
</dbReference>
<dbReference type="GO" id="GO:0006281">
    <property type="term" value="P:DNA repair"/>
    <property type="evidence" value="ECO:0007669"/>
    <property type="project" value="TreeGrafter"/>
</dbReference>
<dbReference type="InterPro" id="IPR006549">
    <property type="entry name" value="HAD-SF_hydro_IIIA"/>
</dbReference>
<dbReference type="InterPro" id="IPR023214">
    <property type="entry name" value="HAD_sf"/>
</dbReference>
<dbReference type="SUPFAM" id="SSF52540">
    <property type="entry name" value="P-loop containing nucleoside triphosphate hydrolases"/>
    <property type="match status" value="1"/>
</dbReference>
<protein>
    <submittedName>
        <fullName evidence="1">Uncharacterized protein</fullName>
    </submittedName>
</protein>
<sequence>MEFNKQVNWINCGEYIYLQGSLDVKSKVIGFDLDGTLISYKDGLDPARYPSDPNNWQFLGEIKQKILELNREYTIFIITNQFNFTVEKLKMIENVYRCLDSIPHILIAHLKNSYRKPSPSFISVISNIIKSNGKEFDHINSYYCGDAVGSDDPFPPYRWKSTDYDFSIAIGFNFIRPLDLFPAFSFNPRQEITDPSTNIKSFVNKYQLIIMMGMPGSGKSTYAKALEYYCGYCRFSQDEYGGDLEKHQQTIIQTLMSGKYVVLDATFSSFQKRIIWLRIGKELGLAMAIVWAIRDGRPFNKLRDKPVSGFAYHGKYGYNKNFNDPEERPLSIEYDIIKMW</sequence>
<dbReference type="InterPro" id="IPR013954">
    <property type="entry name" value="PNK3P"/>
</dbReference>
<dbReference type="Gene3D" id="3.40.50.1000">
    <property type="entry name" value="HAD superfamily/HAD-like"/>
    <property type="match status" value="1"/>
</dbReference>
<name>A0A6C0BDY5_9ZZZZ</name>